<dbReference type="RefSeq" id="WP_353643679.1">
    <property type="nucleotide sequence ID" value="NZ_CP159253.1"/>
</dbReference>
<dbReference type="Gene3D" id="3.40.50.2000">
    <property type="entry name" value="Glycogen Phosphorylase B"/>
    <property type="match status" value="2"/>
</dbReference>
<proteinExistence type="inferred from homology"/>
<dbReference type="PANTHER" id="PTHR10788">
    <property type="entry name" value="TREHALOSE-6-PHOSPHATE SYNTHASE"/>
    <property type="match status" value="1"/>
</dbReference>
<gene>
    <name evidence="3" type="ORF">ABVK50_26885</name>
</gene>
<dbReference type="GO" id="GO:0005829">
    <property type="term" value="C:cytosol"/>
    <property type="evidence" value="ECO:0007669"/>
    <property type="project" value="TreeGrafter"/>
</dbReference>
<dbReference type="Pfam" id="PF00982">
    <property type="entry name" value="Glyco_transf_20"/>
    <property type="match status" value="1"/>
</dbReference>
<organism evidence="3">
    <name type="scientific">Mesorhizobium sp. WSM2240</name>
    <dbReference type="NCBI Taxonomy" id="3228851"/>
    <lineage>
        <taxon>Bacteria</taxon>
        <taxon>Pseudomonadati</taxon>
        <taxon>Pseudomonadota</taxon>
        <taxon>Alphaproteobacteria</taxon>
        <taxon>Hyphomicrobiales</taxon>
        <taxon>Phyllobacteriaceae</taxon>
        <taxon>Mesorhizobium</taxon>
    </lineage>
</organism>
<evidence type="ECO:0000256" key="1">
    <source>
        <dbReference type="ARBA" id="ARBA00008799"/>
    </source>
</evidence>
<sequence length="607" mass="68947">MTDVDPSLLQAYPGGMWGLLATSLLLSGLAVALSAAVLWRWRLADGAHQPFFENTGPVAETARQLLREFEKNSGAVDDPLVSWTPDTLRRILRTELPGAQVIVVSNREPYIHNLKDGEVDLIVPASGLVSALEPVTRACAGTWIAHGGGSADKITVDEHDHVQVPPGKPAYTLRRVWLSEEEQHGHYSGFSNDGLWPLCHIAFTRPLFRASDWETYEAVNQKFADIVVEEARNERPIVLIQDYHFALLPRMIRRRLPEAIIITFWHIPWPNSEVFSICPWREQILDGLLGSSIMGFHIQFHCNNFMESVDRFLESRIEREHSSISYGGQTTLVHSYPISIEWPPAALETQPPVEECRRKIFERYGLSDDTKLFVGVERMDYTKGIVDRFQAIEELFTNHPEWIGRLVFLQIAAPSRGTLPAYQHLHQECVGFVDAFNQRYGTDGYKPIIMLAEHHTQEDIYNVYRAADACVVSSLHDGMNLVAKEFVASRDDEQGVLILSTFAGAARELLEAVIVNPYDATAMGEAMMRALTMSAEEQRQRMRRMREIVRDNNIYRWAGSMLQDAARLRKRNSIQKVTENPQQQNLGDNIVRMFDKRKSLIRDKTTA</sequence>
<dbReference type="GO" id="GO:0003825">
    <property type="term" value="F:alpha,alpha-trehalose-phosphate synthase (UDP-forming) activity"/>
    <property type="evidence" value="ECO:0007669"/>
    <property type="project" value="UniProtKB-EC"/>
</dbReference>
<dbReference type="EMBL" id="CP159253">
    <property type="protein sequence ID" value="XCG48793.1"/>
    <property type="molecule type" value="Genomic_DNA"/>
</dbReference>
<protein>
    <submittedName>
        <fullName evidence="3">Trehalose-6-phosphate synthase</fullName>
        <ecNumber evidence="3">2.4.1.15</ecNumber>
    </submittedName>
</protein>
<reference evidence="3" key="1">
    <citation type="submission" date="2024-06" db="EMBL/GenBank/DDBJ databases">
        <title>Mesorhizobium karijinii sp. nov., a symbiont of the iconic Swainsona formosa from arid Australia.</title>
        <authorList>
            <person name="Hill Y.J."/>
            <person name="Watkin E.L.J."/>
            <person name="O'Hara G.W."/>
            <person name="Terpolilli J."/>
            <person name="Tye M.L."/>
            <person name="Kohlmeier M.G."/>
        </authorList>
    </citation>
    <scope>NUCLEOTIDE SEQUENCE</scope>
    <source>
        <strain evidence="3">WSM2240</strain>
    </source>
</reference>
<feature type="transmembrane region" description="Helical" evidence="2">
    <location>
        <begin position="16"/>
        <end position="39"/>
    </location>
</feature>
<dbReference type="GO" id="GO:0004805">
    <property type="term" value="F:trehalose-phosphatase activity"/>
    <property type="evidence" value="ECO:0007669"/>
    <property type="project" value="TreeGrafter"/>
</dbReference>
<keyword evidence="2" id="KW-0472">Membrane</keyword>
<evidence type="ECO:0000256" key="2">
    <source>
        <dbReference type="SAM" id="Phobius"/>
    </source>
</evidence>
<dbReference type="InterPro" id="IPR001830">
    <property type="entry name" value="Glyco_trans_20"/>
</dbReference>
<keyword evidence="3" id="KW-0808">Transferase</keyword>
<keyword evidence="2" id="KW-1133">Transmembrane helix</keyword>
<comment type="similarity">
    <text evidence="1">Belongs to the glycosyltransferase 20 family.</text>
</comment>
<dbReference type="AlphaFoldDB" id="A0AAU8CQ63"/>
<keyword evidence="3" id="KW-0328">Glycosyltransferase</keyword>
<dbReference type="PANTHER" id="PTHR10788:SF106">
    <property type="entry name" value="BCDNA.GH08860"/>
    <property type="match status" value="1"/>
</dbReference>
<name>A0AAU8CQ63_9HYPH</name>
<dbReference type="EC" id="2.4.1.15" evidence="3"/>
<keyword evidence="2" id="KW-0812">Transmembrane</keyword>
<dbReference type="GO" id="GO:0005992">
    <property type="term" value="P:trehalose biosynthetic process"/>
    <property type="evidence" value="ECO:0007669"/>
    <property type="project" value="InterPro"/>
</dbReference>
<dbReference type="SUPFAM" id="SSF53756">
    <property type="entry name" value="UDP-Glycosyltransferase/glycogen phosphorylase"/>
    <property type="match status" value="1"/>
</dbReference>
<accession>A0AAU8CQ63</accession>
<evidence type="ECO:0000313" key="3">
    <source>
        <dbReference type="EMBL" id="XCG48793.1"/>
    </source>
</evidence>
<dbReference type="CDD" id="cd03788">
    <property type="entry name" value="GT20_TPS"/>
    <property type="match status" value="1"/>
</dbReference>